<dbReference type="PANTHER" id="PTHR30327:SF1">
    <property type="entry name" value="UPF0301 PROTEIN YQGE"/>
    <property type="match status" value="1"/>
</dbReference>
<evidence type="ECO:0000313" key="3">
    <source>
        <dbReference type="EMBL" id="OSM07221.1"/>
    </source>
</evidence>
<name>A0A1Y2K8Z6_9PROT</name>
<dbReference type="AlphaFoldDB" id="A0A1Y2K8Z6"/>
<evidence type="ECO:0000256" key="2">
    <source>
        <dbReference type="HAMAP-Rule" id="MF_00758"/>
    </source>
</evidence>
<dbReference type="RefSeq" id="WP_158089320.1">
    <property type="nucleotide sequence ID" value="NZ_LVJN01000015.1"/>
</dbReference>
<dbReference type="PANTHER" id="PTHR30327">
    <property type="entry name" value="UNCHARACTERIZED PROTEIN YQGE"/>
    <property type="match status" value="1"/>
</dbReference>
<evidence type="ECO:0000256" key="1">
    <source>
        <dbReference type="ARBA" id="ARBA00009600"/>
    </source>
</evidence>
<dbReference type="EMBL" id="LVJN01000015">
    <property type="protein sequence ID" value="OSM07221.1"/>
    <property type="molecule type" value="Genomic_DNA"/>
</dbReference>
<keyword evidence="4" id="KW-1185">Reference proteome</keyword>
<organism evidence="3 4">
    <name type="scientific">Magnetofaba australis IT-1</name>
    <dbReference type="NCBI Taxonomy" id="1434232"/>
    <lineage>
        <taxon>Bacteria</taxon>
        <taxon>Pseudomonadati</taxon>
        <taxon>Pseudomonadota</taxon>
        <taxon>Magnetococcia</taxon>
        <taxon>Magnetococcales</taxon>
        <taxon>Magnetococcaceae</taxon>
        <taxon>Magnetofaba</taxon>
    </lineage>
</organism>
<evidence type="ECO:0000313" key="4">
    <source>
        <dbReference type="Proteomes" id="UP000194003"/>
    </source>
</evidence>
<dbReference type="HAMAP" id="MF_00758">
    <property type="entry name" value="UPF0301"/>
    <property type="match status" value="1"/>
</dbReference>
<dbReference type="Gene3D" id="3.40.1740.10">
    <property type="entry name" value="VC0467-like"/>
    <property type="match status" value="1"/>
</dbReference>
<dbReference type="Pfam" id="PF02622">
    <property type="entry name" value="DUF179"/>
    <property type="match status" value="1"/>
</dbReference>
<protein>
    <recommendedName>
        <fullName evidence="2">UPF0301 protein MAIT1_03850</fullName>
    </recommendedName>
</protein>
<dbReference type="SUPFAM" id="SSF143456">
    <property type="entry name" value="VC0467-like"/>
    <property type="match status" value="1"/>
</dbReference>
<dbReference type="Proteomes" id="UP000194003">
    <property type="component" value="Unassembled WGS sequence"/>
</dbReference>
<proteinExistence type="inferred from homology"/>
<dbReference type="OrthoDB" id="9807486at2"/>
<dbReference type="GO" id="GO:0005829">
    <property type="term" value="C:cytosol"/>
    <property type="evidence" value="ECO:0007669"/>
    <property type="project" value="TreeGrafter"/>
</dbReference>
<dbReference type="InterPro" id="IPR003774">
    <property type="entry name" value="AlgH-like"/>
</dbReference>
<comment type="caution">
    <text evidence="3">The sequence shown here is derived from an EMBL/GenBank/DDBJ whole genome shotgun (WGS) entry which is preliminary data.</text>
</comment>
<sequence length="186" mass="20566">MESEESIVGQFLVAMPTLEDTNFHHSVVFICAHSSEGAMGLVVNHPHSVGMTDVMEQLGLNWRRPENNIVYQGGPVSPERGFVLYEEDFGDSGAVEVQSHLFMGGSPEILERLSDAGAAARFLFTLGYAGWGDGQLEEEIRQNAWLVCRFDRELLFATPHERRWEMAIRSMGIDPALLVDGGGQAN</sequence>
<gene>
    <name evidence="3" type="ORF">MAIT1_03850</name>
</gene>
<reference evidence="3 4" key="1">
    <citation type="journal article" date="2016" name="BMC Genomics">
        <title>Combined genomic and structural analyses of a cultured magnetotactic bacterium reveals its niche adaptation to a dynamic environment.</title>
        <authorList>
            <person name="Araujo A.C."/>
            <person name="Morillo V."/>
            <person name="Cypriano J."/>
            <person name="Teixeira L.C."/>
            <person name="Leao P."/>
            <person name="Lyra S."/>
            <person name="Almeida L.G."/>
            <person name="Bazylinski D.A."/>
            <person name="Vasconcellos A.T."/>
            <person name="Abreu F."/>
            <person name="Lins U."/>
        </authorList>
    </citation>
    <scope>NUCLEOTIDE SEQUENCE [LARGE SCALE GENOMIC DNA]</scope>
    <source>
        <strain evidence="3 4">IT-1</strain>
    </source>
</reference>
<comment type="similarity">
    <text evidence="1 2">Belongs to the UPF0301 (AlgH) family.</text>
</comment>
<dbReference type="STRING" id="1434232.MAIT1_03850"/>
<accession>A0A1Y2K8Z6</accession>